<dbReference type="InterPro" id="IPR043504">
    <property type="entry name" value="Peptidase_S1_PA_chymotrypsin"/>
</dbReference>
<name>C5FMX1_ARTOC</name>
<dbReference type="Proteomes" id="UP000002035">
    <property type="component" value="Unassembled WGS sequence"/>
</dbReference>
<feature type="compositionally biased region" description="Basic and acidic residues" evidence="1">
    <location>
        <begin position="1"/>
        <end position="10"/>
    </location>
</feature>
<dbReference type="VEuPathDB" id="FungiDB:MCYG_04026"/>
<evidence type="ECO:0000313" key="2">
    <source>
        <dbReference type="EMBL" id="EEQ31207.1"/>
    </source>
</evidence>
<dbReference type="RefSeq" id="XP_002846289.1">
    <property type="nucleotide sequence ID" value="XM_002846243.1"/>
</dbReference>
<reference evidence="3" key="1">
    <citation type="journal article" date="2012" name="MBio">
        <title>Comparative genome analysis of Trichophyton rubrum and related dermatophytes reveals candidate genes involved in infection.</title>
        <authorList>
            <person name="Martinez D.A."/>
            <person name="Oliver B.G."/>
            <person name="Graeser Y."/>
            <person name="Goldberg J.M."/>
            <person name="Li W."/>
            <person name="Martinez-Rossi N.M."/>
            <person name="Monod M."/>
            <person name="Shelest E."/>
            <person name="Barton R.C."/>
            <person name="Birch E."/>
            <person name="Brakhage A.A."/>
            <person name="Chen Z."/>
            <person name="Gurr S.J."/>
            <person name="Heiman D."/>
            <person name="Heitman J."/>
            <person name="Kosti I."/>
            <person name="Rossi A."/>
            <person name="Saif S."/>
            <person name="Samalova M."/>
            <person name="Saunders C.W."/>
            <person name="Shea T."/>
            <person name="Summerbell R.C."/>
            <person name="Xu J."/>
            <person name="Young S."/>
            <person name="Zeng Q."/>
            <person name="Birren B.W."/>
            <person name="Cuomo C.A."/>
            <person name="White T.C."/>
        </authorList>
    </citation>
    <scope>NUCLEOTIDE SEQUENCE [LARGE SCALE GENOMIC DNA]</scope>
    <source>
        <strain evidence="3">ATCC MYA-4605 / CBS 113480</strain>
    </source>
</reference>
<dbReference type="OrthoDB" id="5424209at2759"/>
<dbReference type="GeneID" id="9226203"/>
<dbReference type="InterPro" id="IPR009003">
    <property type="entry name" value="Peptidase_S1_PA"/>
</dbReference>
<accession>C5FMX1</accession>
<dbReference type="EMBL" id="DS995704">
    <property type="protein sequence ID" value="EEQ31207.1"/>
    <property type="molecule type" value="Genomic_DNA"/>
</dbReference>
<dbReference type="AlphaFoldDB" id="C5FMX1"/>
<sequence length="554" mass="61656">MVGITRRPDGSEDSGYGSVSSASSPTTIERWMASKDKFCIAANGQIPITWLSRELQVSPELKGPYDRHILPHISDIFAAHGISFAGERLSRLQPKEEAYETKDVISISTWDRRPRKAWYDAANDVLAKVKENLPNRLLSSIQVLVSNVDEMYQDISSALPNDPSIIEPLEQVKDRIVEEVSTSMTNVWSSISFHMRRSRHDFGAPRKPTVIVFCHPLSVYDFAAAEDRLLEILNAVEIQVYLEFIPGRVVLANPGFIRRAMRHEPELLPENPVNGSSIGVKGRATEAGTLGGWLTLNLPQEKRQIKCALTCYHVVRSDDPSATVHTDSHGVHWSDQRGRLTIEYPAALDAKAAMDRLDELCQLEPEAQDLQHQRNMISRLMSGPGIGKVLLASGYQVRNNHRLDWALVESPETFSYNKPPSINQDKSFKLPMTGPRYNSHPDAKVKQLDFVKEGDWVVKSGRTTLTSATVSSMKAVTWASGYTTEEIELISEDADVAAEGDSGSFVINVRGDLVGLLFAVNKQSGRFDTAYMTPFSLIQDQIKEMTDGGFLSLD</sequence>
<protein>
    <submittedName>
        <fullName evidence="2">Uncharacterized protein</fullName>
    </submittedName>
</protein>
<feature type="compositionally biased region" description="Low complexity" evidence="1">
    <location>
        <begin position="13"/>
        <end position="23"/>
    </location>
</feature>
<dbReference type="SUPFAM" id="SSF50494">
    <property type="entry name" value="Trypsin-like serine proteases"/>
    <property type="match status" value="1"/>
</dbReference>
<dbReference type="eggNOG" id="ENOG502QR0D">
    <property type="taxonomic scope" value="Eukaryota"/>
</dbReference>
<dbReference type="Gene3D" id="2.40.10.10">
    <property type="entry name" value="Trypsin-like serine proteases"/>
    <property type="match status" value="1"/>
</dbReference>
<organism evidence="2 3">
    <name type="scientific">Arthroderma otae (strain ATCC MYA-4605 / CBS 113480)</name>
    <name type="common">Microsporum canis</name>
    <dbReference type="NCBI Taxonomy" id="554155"/>
    <lineage>
        <taxon>Eukaryota</taxon>
        <taxon>Fungi</taxon>
        <taxon>Dikarya</taxon>
        <taxon>Ascomycota</taxon>
        <taxon>Pezizomycotina</taxon>
        <taxon>Eurotiomycetes</taxon>
        <taxon>Eurotiomycetidae</taxon>
        <taxon>Onygenales</taxon>
        <taxon>Arthrodermataceae</taxon>
        <taxon>Microsporum</taxon>
    </lineage>
</organism>
<gene>
    <name evidence="2" type="ORF">MCYG_04026</name>
</gene>
<feature type="region of interest" description="Disordered" evidence="1">
    <location>
        <begin position="1"/>
        <end position="23"/>
    </location>
</feature>
<evidence type="ECO:0000313" key="3">
    <source>
        <dbReference type="Proteomes" id="UP000002035"/>
    </source>
</evidence>
<evidence type="ECO:0000256" key="1">
    <source>
        <dbReference type="SAM" id="MobiDB-lite"/>
    </source>
</evidence>
<dbReference type="OMA" id="THITEEY"/>
<proteinExistence type="predicted"/>
<dbReference type="HOGENOM" id="CLU_036009_0_0_1"/>
<keyword evidence="3" id="KW-1185">Reference proteome</keyword>